<dbReference type="InterPro" id="IPR006175">
    <property type="entry name" value="YjgF/YER057c/UK114"/>
</dbReference>
<dbReference type="Proteomes" id="UP000595197">
    <property type="component" value="Chromosome"/>
</dbReference>
<sequence length="115" mass="12480">MSIQRFKIGPRMSQVVVHNDTVYLAGQVAEDTTADAKGQTEQILRQIDELLALVGTDKSKLLSATVYLSEMAHFGALNAVWEAWVDASNPPVRATVEAKLAAPKYQVEIAVIAAK</sequence>
<gene>
    <name evidence="2" type="ORF">IGS68_11720</name>
</gene>
<organism evidence="2 3">
    <name type="scientific">Skermanella cutis</name>
    <dbReference type="NCBI Taxonomy" id="2775420"/>
    <lineage>
        <taxon>Bacteria</taxon>
        <taxon>Pseudomonadati</taxon>
        <taxon>Pseudomonadota</taxon>
        <taxon>Alphaproteobacteria</taxon>
        <taxon>Rhodospirillales</taxon>
        <taxon>Azospirillaceae</taxon>
        <taxon>Skermanella</taxon>
    </lineage>
</organism>
<dbReference type="PANTHER" id="PTHR47328:SF1">
    <property type="entry name" value="RUTC FAMILY PROTEIN YOAB"/>
    <property type="match status" value="1"/>
</dbReference>
<dbReference type="Gene3D" id="3.30.1330.40">
    <property type="entry name" value="RutC-like"/>
    <property type="match status" value="1"/>
</dbReference>
<dbReference type="PANTHER" id="PTHR47328">
    <property type="match status" value="1"/>
</dbReference>
<comment type="similarity">
    <text evidence="1">Belongs to the RutC family.</text>
</comment>
<dbReference type="EMBL" id="CP067420">
    <property type="protein sequence ID" value="QQP91824.1"/>
    <property type="molecule type" value="Genomic_DNA"/>
</dbReference>
<reference evidence="2" key="1">
    <citation type="submission" date="2021-02" db="EMBL/GenBank/DDBJ databases">
        <title>Skermanella TT6 skin isolate.</title>
        <authorList>
            <person name="Lee K."/>
            <person name="Ganzorig M."/>
        </authorList>
    </citation>
    <scope>NUCLEOTIDE SEQUENCE</scope>
    <source>
        <strain evidence="2">TT6</strain>
    </source>
</reference>
<evidence type="ECO:0000313" key="2">
    <source>
        <dbReference type="EMBL" id="QQP91824.1"/>
    </source>
</evidence>
<proteinExistence type="inferred from homology"/>
<protein>
    <submittedName>
        <fullName evidence="2">RidA family protein</fullName>
    </submittedName>
</protein>
<name>A0ABX7BBQ0_9PROT</name>
<dbReference type="PROSITE" id="PS01094">
    <property type="entry name" value="UPF0076"/>
    <property type="match status" value="1"/>
</dbReference>
<dbReference type="CDD" id="cd06150">
    <property type="entry name" value="YjgF_YER057c_UK114_like_2"/>
    <property type="match status" value="1"/>
</dbReference>
<dbReference type="InterPro" id="IPR019897">
    <property type="entry name" value="RidA_CS"/>
</dbReference>
<dbReference type="SUPFAM" id="SSF55298">
    <property type="entry name" value="YjgF-like"/>
    <property type="match status" value="1"/>
</dbReference>
<evidence type="ECO:0000313" key="3">
    <source>
        <dbReference type="Proteomes" id="UP000595197"/>
    </source>
</evidence>
<keyword evidence="3" id="KW-1185">Reference proteome</keyword>
<dbReference type="RefSeq" id="WP_201080140.1">
    <property type="nucleotide sequence ID" value="NZ_CP067420.1"/>
</dbReference>
<dbReference type="Pfam" id="PF01042">
    <property type="entry name" value="Ribonuc_L-PSP"/>
    <property type="match status" value="1"/>
</dbReference>
<accession>A0ABX7BBQ0</accession>
<dbReference type="InterPro" id="IPR035709">
    <property type="entry name" value="YoaB-like"/>
</dbReference>
<dbReference type="InterPro" id="IPR035959">
    <property type="entry name" value="RutC-like_sf"/>
</dbReference>
<evidence type="ECO:0000256" key="1">
    <source>
        <dbReference type="ARBA" id="ARBA00010552"/>
    </source>
</evidence>